<sequence>MIDAGKLVSMADVLRQQARENGKVAAQIFQDRTTSYGALDAHASQVANGLIALGCEPGTRIGHLGKNSDYFAELLFGAAKAACVLTGVNWRLAAPEIAYILKDAGVTTLFVDAEYYPLVESLLPDLPALKTVIALDGGHAAWKGYAGWRDGQPDADPMLKTDPKEDVLQLYTSGTTGHPKGVVLSHGAYLSLFEQGLHDGFVTWEPGDPNLVAMPYFHVAGTNWALLGFYQAATNIIVKEVDPVAILDLIEQHKVQTSFFVPAVILFLVQASAAKPRDFSSLRLVAYGASPIAEELLLKAAKIFDCGFLQFYGLTETNGAAVHLPPADHDPARGKLRAAGKPNAGIEIRVAGEDGQPVAQGEVGEVWIRGTSLMTGYWNRPDATSEAINSDGWFKSGDAGYLDSDGYLFIHDRVKDMIISGGENIYPAEVENALFSHPGVADVAVIGVPDERWGEAVKAVVVKAPGSDATQEALIAHARERIAAYKVPKSVDFIDALPRNPTGKILKRVLREPYWKGRDRAVS</sequence>
<dbReference type="PANTHER" id="PTHR43767:SF1">
    <property type="entry name" value="NONRIBOSOMAL PEPTIDE SYNTHASE PES1 (EUROFUNG)-RELATED"/>
    <property type="match status" value="1"/>
</dbReference>
<dbReference type="InterPro" id="IPR045851">
    <property type="entry name" value="AMP-bd_C_sf"/>
</dbReference>
<keyword evidence="4" id="KW-1185">Reference proteome</keyword>
<evidence type="ECO:0000259" key="1">
    <source>
        <dbReference type="Pfam" id="PF00501"/>
    </source>
</evidence>
<organism evidence="3 4">
    <name type="scientific">Glycocaulis albus</name>
    <dbReference type="NCBI Taxonomy" id="1382801"/>
    <lineage>
        <taxon>Bacteria</taxon>
        <taxon>Pseudomonadati</taxon>
        <taxon>Pseudomonadota</taxon>
        <taxon>Alphaproteobacteria</taxon>
        <taxon>Maricaulales</taxon>
        <taxon>Maricaulaceae</taxon>
        <taxon>Glycocaulis</taxon>
    </lineage>
</organism>
<evidence type="ECO:0000313" key="4">
    <source>
        <dbReference type="Proteomes" id="UP000648722"/>
    </source>
</evidence>
<dbReference type="InterPro" id="IPR042099">
    <property type="entry name" value="ANL_N_sf"/>
</dbReference>
<gene>
    <name evidence="3" type="ORF">GCM10007420_00320</name>
</gene>
<accession>A0ABQ1XCV8</accession>
<dbReference type="Proteomes" id="UP000648722">
    <property type="component" value="Unassembled WGS sequence"/>
</dbReference>
<reference evidence="4" key="1">
    <citation type="journal article" date="2019" name="Int. J. Syst. Evol. Microbiol.">
        <title>The Global Catalogue of Microorganisms (GCM) 10K type strain sequencing project: providing services to taxonomists for standard genome sequencing and annotation.</title>
        <authorList>
            <consortium name="The Broad Institute Genomics Platform"/>
            <consortium name="The Broad Institute Genome Sequencing Center for Infectious Disease"/>
            <person name="Wu L."/>
            <person name="Ma J."/>
        </authorList>
    </citation>
    <scope>NUCLEOTIDE SEQUENCE [LARGE SCALE GENOMIC DNA]</scope>
    <source>
        <strain evidence="4">CGMCC 1.12766</strain>
    </source>
</reference>
<dbReference type="RefSeq" id="WP_188450531.1">
    <property type="nucleotide sequence ID" value="NZ_BMFS01000001.1"/>
</dbReference>
<comment type="caution">
    <text evidence="3">The sequence shown here is derived from an EMBL/GenBank/DDBJ whole genome shotgun (WGS) entry which is preliminary data.</text>
</comment>
<proteinExistence type="predicted"/>
<dbReference type="Pfam" id="PF13193">
    <property type="entry name" value="AMP-binding_C"/>
    <property type="match status" value="1"/>
</dbReference>
<dbReference type="Gene3D" id="3.40.50.12780">
    <property type="entry name" value="N-terminal domain of ligase-like"/>
    <property type="match status" value="1"/>
</dbReference>
<name>A0ABQ1XCV8_9PROT</name>
<dbReference type="CDD" id="cd17631">
    <property type="entry name" value="FACL_FadD13-like"/>
    <property type="match status" value="1"/>
</dbReference>
<dbReference type="EMBL" id="BMFS01000001">
    <property type="protein sequence ID" value="GGG89279.1"/>
    <property type="molecule type" value="Genomic_DNA"/>
</dbReference>
<dbReference type="Gene3D" id="3.30.300.30">
    <property type="match status" value="1"/>
</dbReference>
<protein>
    <submittedName>
        <fullName evidence="3">Acyl-CoA synthetase</fullName>
    </submittedName>
</protein>
<feature type="domain" description="AMP-dependent synthetase/ligase" evidence="1">
    <location>
        <begin position="15"/>
        <end position="378"/>
    </location>
</feature>
<dbReference type="NCBIfam" id="NF004837">
    <property type="entry name" value="PRK06187.1"/>
    <property type="match status" value="1"/>
</dbReference>
<dbReference type="SUPFAM" id="SSF56801">
    <property type="entry name" value="Acetyl-CoA synthetase-like"/>
    <property type="match status" value="1"/>
</dbReference>
<evidence type="ECO:0000259" key="2">
    <source>
        <dbReference type="Pfam" id="PF13193"/>
    </source>
</evidence>
<evidence type="ECO:0000313" key="3">
    <source>
        <dbReference type="EMBL" id="GGG89279.1"/>
    </source>
</evidence>
<dbReference type="InterPro" id="IPR050237">
    <property type="entry name" value="ATP-dep_AMP-bd_enzyme"/>
</dbReference>
<dbReference type="InterPro" id="IPR000873">
    <property type="entry name" value="AMP-dep_synth/lig_dom"/>
</dbReference>
<feature type="domain" description="AMP-binding enzyme C-terminal" evidence="2">
    <location>
        <begin position="429"/>
        <end position="504"/>
    </location>
</feature>
<dbReference type="PANTHER" id="PTHR43767">
    <property type="entry name" value="LONG-CHAIN-FATTY-ACID--COA LIGASE"/>
    <property type="match status" value="1"/>
</dbReference>
<dbReference type="Pfam" id="PF00501">
    <property type="entry name" value="AMP-binding"/>
    <property type="match status" value="1"/>
</dbReference>
<dbReference type="InterPro" id="IPR025110">
    <property type="entry name" value="AMP-bd_C"/>
</dbReference>